<evidence type="ECO:0000313" key="3">
    <source>
        <dbReference type="EMBL" id="EOU15672.1"/>
    </source>
</evidence>
<dbReference type="EMBL" id="AHYV01000040">
    <property type="protein sequence ID" value="EOT40688.1"/>
    <property type="molecule type" value="Genomic_DNA"/>
</dbReference>
<dbReference type="GO" id="GO:0003700">
    <property type="term" value="F:DNA-binding transcription factor activity"/>
    <property type="evidence" value="ECO:0007669"/>
    <property type="project" value="InterPro"/>
</dbReference>
<dbReference type="PROSITE" id="PS51071">
    <property type="entry name" value="HTH_RPIR"/>
    <property type="match status" value="1"/>
</dbReference>
<dbReference type="PANTHER" id="PTHR30514:SF1">
    <property type="entry name" value="HTH-TYPE TRANSCRIPTIONAL REGULATOR HEXR-RELATED"/>
    <property type="match status" value="1"/>
</dbReference>
<evidence type="ECO:0000313" key="4">
    <source>
        <dbReference type="Proteomes" id="UP000014104"/>
    </source>
</evidence>
<dbReference type="InterPro" id="IPR036388">
    <property type="entry name" value="WH-like_DNA-bd_sf"/>
</dbReference>
<dbReference type="Gene3D" id="1.10.10.10">
    <property type="entry name" value="Winged helix-like DNA-binding domain superfamily/Winged helix DNA-binding domain"/>
    <property type="match status" value="1"/>
</dbReference>
<keyword evidence="4" id="KW-1185">Reference proteome</keyword>
<dbReference type="SUPFAM" id="SSF53697">
    <property type="entry name" value="SIS domain"/>
    <property type="match status" value="1"/>
</dbReference>
<accession>A0AAV3IT26</accession>
<dbReference type="RefSeq" id="WP_016181612.1">
    <property type="nucleotide sequence ID" value="NZ_KE136367.1"/>
</dbReference>
<dbReference type="GO" id="GO:1901135">
    <property type="term" value="P:carbohydrate derivative metabolic process"/>
    <property type="evidence" value="ECO:0007669"/>
    <property type="project" value="InterPro"/>
</dbReference>
<dbReference type="InterPro" id="IPR000281">
    <property type="entry name" value="HTH_RpiR"/>
</dbReference>
<dbReference type="AlphaFoldDB" id="A0AAV3IT26"/>
<evidence type="ECO:0000313" key="2">
    <source>
        <dbReference type="EMBL" id="EOT40688.1"/>
    </source>
</evidence>
<reference evidence="2 4" key="1">
    <citation type="submission" date="2013-03" db="EMBL/GenBank/DDBJ databases">
        <title>The Genome Sequence of Enterococcus avium ATCC_14025 (Illumina only assembly).</title>
        <authorList>
            <consortium name="The Broad Institute Genomics Platform"/>
            <consortium name="The Broad Institute Genome Sequencing Center for Infectious Disease"/>
            <person name="Earl A."/>
            <person name="Russ C."/>
            <person name="Gilmore M."/>
            <person name="Surin D."/>
            <person name="Walker B."/>
            <person name="Young S."/>
            <person name="Zeng Q."/>
            <person name="Gargeya S."/>
            <person name="Fitzgerald M."/>
            <person name="Haas B."/>
            <person name="Abouelleil A."/>
            <person name="Allen A.W."/>
            <person name="Alvarado L."/>
            <person name="Arachchi H.M."/>
            <person name="Berlin A.M."/>
            <person name="Chapman S.B."/>
            <person name="Gainer-Dewar J."/>
            <person name="Goldberg J."/>
            <person name="Griggs A."/>
            <person name="Gujja S."/>
            <person name="Hansen M."/>
            <person name="Howarth C."/>
            <person name="Imamovic A."/>
            <person name="Ireland A."/>
            <person name="Larimer J."/>
            <person name="McCowan C."/>
            <person name="Murphy C."/>
            <person name="Pearson M."/>
            <person name="Poon T.W."/>
            <person name="Priest M."/>
            <person name="Roberts A."/>
            <person name="Saif S."/>
            <person name="Shea T."/>
            <person name="Sisk P."/>
            <person name="Sykes S."/>
            <person name="Wortman J."/>
            <person name="Nusbaum C."/>
            <person name="Birren B."/>
        </authorList>
    </citation>
    <scope>NUCLEOTIDE SEQUENCE [LARGE SCALE GENOMIC DNA]</scope>
    <source>
        <strain evidence="2 4">ATCC 14025</strain>
    </source>
</reference>
<dbReference type="Proteomes" id="UP000014107">
    <property type="component" value="Unassembled WGS sequence"/>
</dbReference>
<dbReference type="PANTHER" id="PTHR30514">
    <property type="entry name" value="GLUCOKINASE"/>
    <property type="match status" value="1"/>
</dbReference>
<comment type="caution">
    <text evidence="3">The sequence shown here is derived from an EMBL/GenBank/DDBJ whole genome shotgun (WGS) entry which is preliminary data.</text>
</comment>
<dbReference type="InterPro" id="IPR046348">
    <property type="entry name" value="SIS_dom_sf"/>
</dbReference>
<dbReference type="GO" id="GO:0003677">
    <property type="term" value="F:DNA binding"/>
    <property type="evidence" value="ECO:0007669"/>
    <property type="project" value="InterPro"/>
</dbReference>
<dbReference type="InterPro" id="IPR047640">
    <property type="entry name" value="RpiR-like"/>
</dbReference>
<dbReference type="GO" id="GO:0097367">
    <property type="term" value="F:carbohydrate derivative binding"/>
    <property type="evidence" value="ECO:0007669"/>
    <property type="project" value="InterPro"/>
</dbReference>
<organism evidence="3 5">
    <name type="scientific">Enterococcus avium ATCC 14025</name>
    <dbReference type="NCBI Taxonomy" id="1140002"/>
    <lineage>
        <taxon>Bacteria</taxon>
        <taxon>Bacillati</taxon>
        <taxon>Bacillota</taxon>
        <taxon>Bacilli</taxon>
        <taxon>Lactobacillales</taxon>
        <taxon>Enterococcaceae</taxon>
        <taxon>Enterococcus</taxon>
    </lineage>
</organism>
<gene>
    <name evidence="3" type="ORF">I570_04327</name>
    <name evidence="2" type="ORF">OMU_03844</name>
</gene>
<proteinExistence type="predicted"/>
<dbReference type="SUPFAM" id="SSF46689">
    <property type="entry name" value="Homeodomain-like"/>
    <property type="match status" value="1"/>
</dbReference>
<dbReference type="InterPro" id="IPR009057">
    <property type="entry name" value="Homeodomain-like_sf"/>
</dbReference>
<feature type="domain" description="HTH rpiR-type" evidence="1">
    <location>
        <begin position="3"/>
        <end position="79"/>
    </location>
</feature>
<dbReference type="Gene3D" id="3.40.50.10490">
    <property type="entry name" value="Glucose-6-phosphate isomerase like protein, domain 1"/>
    <property type="match status" value="1"/>
</dbReference>
<dbReference type="EMBL" id="ASWL01000009">
    <property type="protein sequence ID" value="EOU15672.1"/>
    <property type="molecule type" value="Genomic_DNA"/>
</dbReference>
<reference evidence="3 5" key="2">
    <citation type="submission" date="2013-03" db="EMBL/GenBank/DDBJ databases">
        <title>The Genome Sequence of Enterococcus avium ATCC_14025 (PacBio/Illumina hybrid assembly).</title>
        <authorList>
            <consortium name="The Broad Institute Genomics Platform"/>
            <consortium name="The Broad Institute Genome Sequencing Center for Infectious Disease"/>
            <person name="Earl A."/>
            <person name="Russ C."/>
            <person name="Gilmore M."/>
            <person name="Surin D."/>
            <person name="Walker B."/>
            <person name="Young S."/>
            <person name="Zeng Q."/>
            <person name="Gargeya S."/>
            <person name="Fitzgerald M."/>
            <person name="Haas B."/>
            <person name="Abouelleil A."/>
            <person name="Allen A.W."/>
            <person name="Alvarado L."/>
            <person name="Arachchi H.M."/>
            <person name="Berlin A.M."/>
            <person name="Chapman S.B."/>
            <person name="Gainer-Dewar J."/>
            <person name="Goldberg J."/>
            <person name="Griggs A."/>
            <person name="Gujja S."/>
            <person name="Hansen M."/>
            <person name="Howarth C."/>
            <person name="Imamovic A."/>
            <person name="Ireland A."/>
            <person name="Larimer J."/>
            <person name="McCowan C."/>
            <person name="Murphy C."/>
            <person name="Pearson M."/>
            <person name="Poon T.W."/>
            <person name="Priest M."/>
            <person name="Roberts A."/>
            <person name="Saif S."/>
            <person name="Shea T."/>
            <person name="Sisk P."/>
            <person name="Sykes S."/>
            <person name="Wortman J."/>
            <person name="Nusbaum C."/>
            <person name="Birren B."/>
        </authorList>
    </citation>
    <scope>NUCLEOTIDE SEQUENCE [LARGE SCALE GENOMIC DNA]</scope>
    <source>
        <strain evidence="3 5">ATCC 14025</strain>
    </source>
</reference>
<protein>
    <recommendedName>
        <fullName evidence="1">HTH rpiR-type domain-containing protein</fullName>
    </recommendedName>
</protein>
<name>A0AAV3IT26_ENTAV</name>
<dbReference type="Proteomes" id="UP000014104">
    <property type="component" value="Unassembled WGS sequence"/>
</dbReference>
<evidence type="ECO:0000313" key="5">
    <source>
        <dbReference type="Proteomes" id="UP000014107"/>
    </source>
</evidence>
<dbReference type="Pfam" id="PF01418">
    <property type="entry name" value="HTH_6"/>
    <property type="match status" value="1"/>
</dbReference>
<sequence length="265" mass="30896">MESYIKMLDYLNTHELDSSYARIIIYLIKHINNVPKLSITELANECFVSNATVSRFARFFQYENFQSLKKELTLPSQYKPEFNFRMNSKSVDLITDNPKEFLKKYSQAIINSIEDVSENIDIEKVDKILTLINKQKKLFLFGSPSSLNLLQEIQRGFFISGSVIYTGETIADFERLTNYIDSQSFVIVLSSFGNFLSENTKLMNAIINMDCETCFITQHTENLISTSFDHIISVTKRNYIEAGSYPTILFCEYFVRRYFSLFRKK</sequence>
<evidence type="ECO:0000259" key="1">
    <source>
        <dbReference type="PROSITE" id="PS51071"/>
    </source>
</evidence>